<dbReference type="Proteomes" id="UP000236736">
    <property type="component" value="Unassembled WGS sequence"/>
</dbReference>
<dbReference type="EMBL" id="FNVR01000007">
    <property type="protein sequence ID" value="SEF89594.1"/>
    <property type="molecule type" value="Genomic_DNA"/>
</dbReference>
<sequence>MEFLQPIFFWGLLGISVPVLIHLWNGRKGKVLDWAAMNWLNAQASQSSRSFKLEQLRLLVLRVLIWTCLVLLAVGLWFDFLEKSESKPIVHLIQPNAAVESEFRFEIEQALEKGEQVIWFAEGLPDYEVGQISEGNLKKFDVQKALDLLPKHLDSLHFYVSGLENDFGSKLLFVPEIPLLHKSTSDKRTYSKAKIGIDSTRFLSVSELGLLQLDTAEKITDPVFSGPIEFSISLSNQEKKNQLLAAFEAIEEVYGLTFSEVSEGGKLILTDQTQEVISKEKLYLLVESGDGILPQNVIHLEKQSGLTWEELIEKGLLPELILAPLVHFLGIHSQEKRLTINQLAQRFVQIPESKRTALPNTAVLLLVLFLILFGLERFYAYRLNL</sequence>
<reference evidence="4" key="1">
    <citation type="submission" date="2016-10" db="EMBL/GenBank/DDBJ databases">
        <authorList>
            <person name="Varghese N."/>
            <person name="Submissions S."/>
        </authorList>
    </citation>
    <scope>NUCLEOTIDE SEQUENCE [LARGE SCALE GENOMIC DNA]</scope>
    <source>
        <strain evidence="4">DSM 17298</strain>
    </source>
</reference>
<protein>
    <submittedName>
        <fullName evidence="3">N-terminal double-transmembrane domain-containing protein</fullName>
    </submittedName>
</protein>
<dbReference type="STRING" id="1120964.GCA_001313265_01443"/>
<keyword evidence="1 3" id="KW-0812">Transmembrane</keyword>
<evidence type="ECO:0000313" key="3">
    <source>
        <dbReference type="EMBL" id="SEF89594.1"/>
    </source>
</evidence>
<feature type="transmembrane region" description="Helical" evidence="1">
    <location>
        <begin position="6"/>
        <end position="24"/>
    </location>
</feature>
<evidence type="ECO:0000313" key="4">
    <source>
        <dbReference type="Proteomes" id="UP000236736"/>
    </source>
</evidence>
<accession>A0A1H5VQU2</accession>
<feature type="transmembrane region" description="Helical" evidence="1">
    <location>
        <begin position="357"/>
        <end position="375"/>
    </location>
</feature>
<dbReference type="AlphaFoldDB" id="A0A1H5VQU2"/>
<keyword evidence="1" id="KW-0472">Membrane</keyword>
<evidence type="ECO:0000256" key="1">
    <source>
        <dbReference type="SAM" id="Phobius"/>
    </source>
</evidence>
<dbReference type="InterPro" id="IPR024163">
    <property type="entry name" value="Aerotolerance_reg_N"/>
</dbReference>
<name>A0A1H5VQU2_9BACT</name>
<dbReference type="RefSeq" id="WP_103924476.1">
    <property type="nucleotide sequence ID" value="NZ_FNVR01000007.1"/>
</dbReference>
<proteinExistence type="predicted"/>
<feature type="transmembrane region" description="Helical" evidence="1">
    <location>
        <begin position="59"/>
        <end position="78"/>
    </location>
</feature>
<gene>
    <name evidence="3" type="ORF">SAMN03080598_01806</name>
</gene>
<dbReference type="OrthoDB" id="890881at2"/>
<organism evidence="3 4">
    <name type="scientific">Algoriphagus boritolerans DSM 17298 = JCM 18970</name>
    <dbReference type="NCBI Taxonomy" id="1120964"/>
    <lineage>
        <taxon>Bacteria</taxon>
        <taxon>Pseudomonadati</taxon>
        <taxon>Bacteroidota</taxon>
        <taxon>Cytophagia</taxon>
        <taxon>Cytophagales</taxon>
        <taxon>Cyclobacteriaceae</taxon>
        <taxon>Algoriphagus</taxon>
    </lineage>
</organism>
<keyword evidence="4" id="KW-1185">Reference proteome</keyword>
<keyword evidence="1" id="KW-1133">Transmembrane helix</keyword>
<feature type="domain" description="Aerotolerance regulator N-terminal" evidence="2">
    <location>
        <begin position="1"/>
        <end position="73"/>
    </location>
</feature>
<dbReference type="InterPro" id="IPR011933">
    <property type="entry name" value="Double_TM_dom"/>
</dbReference>
<dbReference type="NCBIfam" id="TIGR02226">
    <property type="entry name" value="two_anch"/>
    <property type="match status" value="1"/>
</dbReference>
<dbReference type="Pfam" id="PF07584">
    <property type="entry name" value="BatA"/>
    <property type="match status" value="1"/>
</dbReference>
<evidence type="ECO:0000259" key="2">
    <source>
        <dbReference type="Pfam" id="PF07584"/>
    </source>
</evidence>